<evidence type="ECO:0008006" key="4">
    <source>
        <dbReference type="Google" id="ProtNLM"/>
    </source>
</evidence>
<organism evidence="2 3">
    <name type="scientific">Paracidovorax valerianellae</name>
    <dbReference type="NCBI Taxonomy" id="187868"/>
    <lineage>
        <taxon>Bacteria</taxon>
        <taxon>Pseudomonadati</taxon>
        <taxon>Pseudomonadota</taxon>
        <taxon>Betaproteobacteria</taxon>
        <taxon>Burkholderiales</taxon>
        <taxon>Comamonadaceae</taxon>
        <taxon>Paracidovorax</taxon>
    </lineage>
</organism>
<keyword evidence="3" id="KW-1185">Reference proteome</keyword>
<dbReference type="EMBL" id="FMZC01000029">
    <property type="protein sequence ID" value="SDE74559.1"/>
    <property type="molecule type" value="Genomic_DNA"/>
</dbReference>
<dbReference type="Pfam" id="PF14334">
    <property type="entry name" value="DUF4390"/>
    <property type="match status" value="1"/>
</dbReference>
<dbReference type="Proteomes" id="UP000198781">
    <property type="component" value="Unassembled WGS sequence"/>
</dbReference>
<dbReference type="AlphaFoldDB" id="A0A1G7FFA4"/>
<feature type="signal peptide" evidence="1">
    <location>
        <begin position="1"/>
        <end position="35"/>
    </location>
</feature>
<gene>
    <name evidence="2" type="ORF">SAMN05192589_12913</name>
</gene>
<dbReference type="InterPro" id="IPR025500">
    <property type="entry name" value="DUF4390"/>
</dbReference>
<reference evidence="2 3" key="1">
    <citation type="submission" date="2016-10" db="EMBL/GenBank/DDBJ databases">
        <authorList>
            <person name="de Groot N.N."/>
        </authorList>
    </citation>
    <scope>NUCLEOTIDE SEQUENCE [LARGE SCALE GENOMIC DNA]</scope>
    <source>
        <strain evidence="2 3">DSM 16619</strain>
    </source>
</reference>
<protein>
    <recommendedName>
        <fullName evidence="4">DUF4390 domain-containing protein</fullName>
    </recommendedName>
</protein>
<evidence type="ECO:0000256" key="1">
    <source>
        <dbReference type="SAM" id="SignalP"/>
    </source>
</evidence>
<feature type="chain" id="PRO_5011620500" description="DUF4390 domain-containing protein" evidence="1">
    <location>
        <begin position="36"/>
        <end position="207"/>
    </location>
</feature>
<proteinExistence type="predicted"/>
<evidence type="ECO:0000313" key="2">
    <source>
        <dbReference type="EMBL" id="SDE74559.1"/>
    </source>
</evidence>
<accession>A0A1G7FFA4</accession>
<dbReference type="STRING" id="187868.SAMN05192589_12913"/>
<keyword evidence="1" id="KW-0732">Signal</keyword>
<name>A0A1G7FFA4_9BURK</name>
<evidence type="ECO:0000313" key="3">
    <source>
        <dbReference type="Proteomes" id="UP000198781"/>
    </source>
</evidence>
<sequence length="207" mass="23480">MRPDLLAAWPGRWLPLMLATLLWMCLALWSPAALAQPDATDLRVEASEEGLYLSTTLQFELPELAEDALYKGISMYFVAEADVVRERWYWYDKPVAHSVRYLRLSYQPLTRRWRLNQSSAPFANTGLGVALGQNFDDLGDALSAMQRISRWKIADAEEVSGGPYTVHFQFRLDMSQLPRPFQIGAVGRSGWDLMLSRSVRAVAERAP</sequence>